<sequence>MNETDGKILEVVGQKKKFEHEIFDHIYIAEKLQILRQRDLVAYTGPRNYYLIGAGAELEQALVQYTLSKLQSKNFTLMTTPNIIRDGVFEGAGLEAGKMDEMVYSIKGTERNFSLAGTSEIGLCAYFANQSIPHKYLPLKLCCISTCYRKETGSRLDPRGLFRVHQFQKVEMFGVTANETGTESQELHEEFVSIQKELYQDLGLHFNVVDMPSGDLGLPAYRKIDIEAWFPGRNKYDEISSASNCTEFQTSRLQIIYEKDKKFKYAHTVNATACAAQRLIIALLENGQQANKTVALPDCLVPFMYGKKIIKFVKPWTMKYIGPKLSHKKHVTPADILYGSEE</sequence>
<evidence type="ECO:0000313" key="11">
    <source>
        <dbReference type="EMBL" id="CAB3265869.1"/>
    </source>
</evidence>
<dbReference type="PIRSF" id="PIRSF001529">
    <property type="entry name" value="Ser-tRNA-synth_IIa"/>
    <property type="match status" value="1"/>
</dbReference>
<dbReference type="EMBL" id="LR790007">
    <property type="protein sequence ID" value="CAB3265869.1"/>
    <property type="molecule type" value="mRNA"/>
</dbReference>
<dbReference type="GO" id="GO:0004828">
    <property type="term" value="F:serine-tRNA ligase activity"/>
    <property type="evidence" value="ECO:0007669"/>
    <property type="project" value="UniProtKB-EC"/>
</dbReference>
<keyword evidence="4" id="KW-0547">Nucleotide-binding</keyword>
<keyword evidence="5 9" id="KW-0067">ATP-binding</keyword>
<feature type="site" description="Important for serine binding" evidence="8">
    <location>
        <position position="272"/>
    </location>
</feature>
<feature type="binding site" evidence="8">
    <location>
        <position position="270"/>
    </location>
    <ligand>
        <name>L-serine</name>
        <dbReference type="ChEBI" id="CHEBI:33384"/>
    </ligand>
</feature>
<evidence type="ECO:0000256" key="1">
    <source>
        <dbReference type="ARBA" id="ARBA00010728"/>
    </source>
</evidence>
<feature type="binding site" evidence="8">
    <location>
        <position position="149"/>
    </location>
    <ligand>
        <name>L-serine</name>
        <dbReference type="ChEBI" id="CHEBI:33384"/>
    </ligand>
</feature>
<dbReference type="InterPro" id="IPR006195">
    <property type="entry name" value="aa-tRNA-synth_II"/>
</dbReference>
<feature type="binding site" evidence="8">
    <location>
        <position position="118"/>
    </location>
    <ligand>
        <name>L-serine</name>
        <dbReference type="ChEBI" id="CHEBI:33384"/>
    </ligand>
</feature>
<name>A0A6F9DRX6_9ASCI</name>
<dbReference type="InterPro" id="IPR002314">
    <property type="entry name" value="aa-tRNA-synt_IIb"/>
</dbReference>
<dbReference type="InterPro" id="IPR045864">
    <property type="entry name" value="aa-tRNA-synth_II/BPL/LPL"/>
</dbReference>
<dbReference type="GO" id="GO:0006434">
    <property type="term" value="P:seryl-tRNA aminoacylation"/>
    <property type="evidence" value="ECO:0007669"/>
    <property type="project" value="InterPro"/>
</dbReference>
<proteinExistence type="evidence at transcript level"/>
<evidence type="ECO:0000256" key="5">
    <source>
        <dbReference type="ARBA" id="ARBA00022840"/>
    </source>
</evidence>
<dbReference type="EC" id="6.1.1.11" evidence="2"/>
<feature type="binding site" evidence="9">
    <location>
        <begin position="149"/>
        <end position="151"/>
    </location>
    <ligand>
        <name>ATP</name>
        <dbReference type="ChEBI" id="CHEBI:30616"/>
    </ligand>
</feature>
<dbReference type="AlphaFoldDB" id="A0A6F9DRX6"/>
<feature type="binding site" evidence="9">
    <location>
        <begin position="164"/>
        <end position="167"/>
    </location>
    <ligand>
        <name>ATP</name>
        <dbReference type="ChEBI" id="CHEBI:30616"/>
    </ligand>
</feature>
<evidence type="ECO:0000256" key="2">
    <source>
        <dbReference type="ARBA" id="ARBA00012840"/>
    </source>
</evidence>
<keyword evidence="3 11" id="KW-0436">Ligase</keyword>
<feature type="binding site" evidence="8">
    <location>
        <position position="171"/>
    </location>
    <ligand>
        <name>L-serine</name>
        <dbReference type="ChEBI" id="CHEBI:33384"/>
    </ligand>
</feature>
<organism evidence="11">
    <name type="scientific">Phallusia mammillata</name>
    <dbReference type="NCBI Taxonomy" id="59560"/>
    <lineage>
        <taxon>Eukaryota</taxon>
        <taxon>Metazoa</taxon>
        <taxon>Chordata</taxon>
        <taxon>Tunicata</taxon>
        <taxon>Ascidiacea</taxon>
        <taxon>Phlebobranchia</taxon>
        <taxon>Ascidiidae</taxon>
        <taxon>Phallusia</taxon>
    </lineage>
</organism>
<dbReference type="PRINTS" id="PR00981">
    <property type="entry name" value="TRNASYNTHSER"/>
</dbReference>
<evidence type="ECO:0000256" key="7">
    <source>
        <dbReference type="ARBA" id="ARBA00031113"/>
    </source>
</evidence>
<evidence type="ECO:0000256" key="4">
    <source>
        <dbReference type="ARBA" id="ARBA00022741"/>
    </source>
</evidence>
<dbReference type="PANTHER" id="PTHR11778">
    <property type="entry name" value="SERYL-TRNA SYNTHETASE"/>
    <property type="match status" value="1"/>
</dbReference>
<dbReference type="Gene3D" id="3.30.930.10">
    <property type="entry name" value="Bira Bifunctional Protein, Domain 2"/>
    <property type="match status" value="1"/>
</dbReference>
<evidence type="ECO:0000256" key="8">
    <source>
        <dbReference type="PIRSR" id="PIRSR001529-1"/>
    </source>
</evidence>
<evidence type="ECO:0000259" key="10">
    <source>
        <dbReference type="PROSITE" id="PS50862"/>
    </source>
</evidence>
<reference evidence="11" key="1">
    <citation type="submission" date="2020-04" db="EMBL/GenBank/DDBJ databases">
        <authorList>
            <person name="Neveu A P."/>
        </authorList>
    </citation>
    <scope>NUCLEOTIDE SEQUENCE</scope>
    <source>
        <tissue evidence="11">Whole embryo</tissue>
    </source>
</reference>
<dbReference type="Pfam" id="PF00587">
    <property type="entry name" value="tRNA-synt_2b"/>
    <property type="match status" value="1"/>
</dbReference>
<feature type="domain" description="Aminoacyl-transfer RNA synthetases class-II family profile" evidence="10">
    <location>
        <begin position="24"/>
        <end position="297"/>
    </location>
</feature>
<protein>
    <recommendedName>
        <fullName evidence="2">serine--tRNA ligase</fullName>
        <ecNumber evidence="2">6.1.1.11</ecNumber>
    </recommendedName>
    <alternativeName>
        <fullName evidence="7">Seryl-tRNA synthetase</fullName>
    </alternativeName>
</protein>
<evidence type="ECO:0000256" key="3">
    <source>
        <dbReference type="ARBA" id="ARBA00022598"/>
    </source>
</evidence>
<dbReference type="InterPro" id="IPR002317">
    <property type="entry name" value="Ser-tRNA-ligase_type_1"/>
</dbReference>
<feature type="binding site" evidence="9">
    <location>
        <begin position="238"/>
        <end position="241"/>
    </location>
    <ligand>
        <name>ATP</name>
        <dbReference type="ChEBI" id="CHEBI:30616"/>
    </ligand>
</feature>
<keyword evidence="6" id="KW-0030">Aminoacyl-tRNA synthetase</keyword>
<dbReference type="PROSITE" id="PS50862">
    <property type="entry name" value="AA_TRNA_LIGASE_II"/>
    <property type="match status" value="1"/>
</dbReference>
<accession>A0A6F9DRX6</accession>
<dbReference type="SUPFAM" id="SSF55681">
    <property type="entry name" value="Class II aaRS and biotin synthetases"/>
    <property type="match status" value="1"/>
</dbReference>
<evidence type="ECO:0000256" key="6">
    <source>
        <dbReference type="ARBA" id="ARBA00023146"/>
    </source>
</evidence>
<dbReference type="GO" id="GO:0005524">
    <property type="term" value="F:ATP binding"/>
    <property type="evidence" value="ECO:0007669"/>
    <property type="project" value="UniProtKB-KW"/>
</dbReference>
<evidence type="ECO:0000256" key="9">
    <source>
        <dbReference type="PIRSR" id="PIRSR001529-2"/>
    </source>
</evidence>
<gene>
    <name evidence="11" type="primary">Sars2-002</name>
</gene>
<comment type="similarity">
    <text evidence="1">Belongs to the class-II aminoacyl-tRNA synthetase family. Type-1 seryl-tRNA synthetase subfamily.</text>
</comment>